<proteinExistence type="predicted"/>
<dbReference type="GO" id="GO:0004713">
    <property type="term" value="F:protein tyrosine kinase activity"/>
    <property type="evidence" value="ECO:0007669"/>
    <property type="project" value="InterPro"/>
</dbReference>
<evidence type="ECO:0000256" key="15">
    <source>
        <dbReference type="PROSITE-ProRule" id="PRU10141"/>
    </source>
</evidence>
<feature type="binding site" evidence="15">
    <location>
        <position position="49"/>
    </location>
    <ligand>
        <name>ATP</name>
        <dbReference type="ChEBI" id="CHEBI:30616"/>
    </ligand>
</feature>
<evidence type="ECO:0000256" key="10">
    <source>
        <dbReference type="ARBA" id="ARBA00022840"/>
    </source>
</evidence>
<dbReference type="Proteomes" id="UP001187471">
    <property type="component" value="Unassembled WGS sequence"/>
</dbReference>
<evidence type="ECO:0000256" key="4">
    <source>
        <dbReference type="ARBA" id="ARBA00022679"/>
    </source>
</evidence>
<keyword evidence="9" id="KW-0418">Kinase</keyword>
<dbReference type="InterPro" id="IPR001245">
    <property type="entry name" value="Ser-Thr/Tyr_kinase_cat_dom"/>
</dbReference>
<dbReference type="InterPro" id="IPR020635">
    <property type="entry name" value="Tyr_kinase_cat_dom"/>
</dbReference>
<dbReference type="InterPro" id="IPR000719">
    <property type="entry name" value="Prot_kinase_dom"/>
</dbReference>
<keyword evidence="2" id="KW-0723">Serine/threonine-protein kinase</keyword>
<keyword evidence="8 15" id="KW-0547">Nucleotide-binding</keyword>
<evidence type="ECO:0000256" key="2">
    <source>
        <dbReference type="ARBA" id="ARBA00022527"/>
    </source>
</evidence>
<keyword evidence="7" id="KW-0677">Repeat</keyword>
<dbReference type="PANTHER" id="PTHR47986:SF29">
    <property type="entry name" value="RECEPTOR PROTEIN KINASE TMK1"/>
    <property type="match status" value="1"/>
</dbReference>
<accession>A0AA88RUI5</accession>
<dbReference type="SMART" id="SM00219">
    <property type="entry name" value="TyrKc"/>
    <property type="match status" value="1"/>
</dbReference>
<dbReference type="SUPFAM" id="SSF56112">
    <property type="entry name" value="Protein kinase-like (PK-like)"/>
    <property type="match status" value="1"/>
</dbReference>
<keyword evidence="5" id="KW-0812">Transmembrane</keyword>
<reference evidence="17" key="1">
    <citation type="submission" date="2022-12" db="EMBL/GenBank/DDBJ databases">
        <title>Draft genome assemblies for two species of Escallonia (Escalloniales).</title>
        <authorList>
            <person name="Chanderbali A."/>
            <person name="Dervinis C."/>
            <person name="Anghel I."/>
            <person name="Soltis D."/>
            <person name="Soltis P."/>
            <person name="Zapata F."/>
        </authorList>
    </citation>
    <scope>NUCLEOTIDE SEQUENCE</scope>
    <source>
        <strain evidence="17">UCBG92.1500</strain>
        <tissue evidence="17">Leaf</tissue>
    </source>
</reference>
<dbReference type="Gene3D" id="3.30.200.20">
    <property type="entry name" value="Phosphorylase Kinase, domain 1"/>
    <property type="match status" value="1"/>
</dbReference>
<gene>
    <name evidence="17" type="ORF">RJ640_029554</name>
</gene>
<dbReference type="InterPro" id="IPR052422">
    <property type="entry name" value="Auxin_Ser/Thr_Kinase"/>
</dbReference>
<keyword evidence="14" id="KW-0325">Glycoprotein</keyword>
<dbReference type="GO" id="GO:0004674">
    <property type="term" value="F:protein serine/threonine kinase activity"/>
    <property type="evidence" value="ECO:0007669"/>
    <property type="project" value="UniProtKB-KW"/>
</dbReference>
<dbReference type="EMBL" id="JAVXUO010000696">
    <property type="protein sequence ID" value="KAK2989826.1"/>
    <property type="molecule type" value="Genomic_DNA"/>
</dbReference>
<dbReference type="InterPro" id="IPR011009">
    <property type="entry name" value="Kinase-like_dom_sf"/>
</dbReference>
<evidence type="ECO:0000259" key="16">
    <source>
        <dbReference type="PROSITE" id="PS50011"/>
    </source>
</evidence>
<dbReference type="PROSITE" id="PS50011">
    <property type="entry name" value="PROTEIN_KINASE_DOM"/>
    <property type="match status" value="1"/>
</dbReference>
<keyword evidence="12" id="KW-0472">Membrane</keyword>
<dbReference type="FunFam" id="3.30.200.20:FF:000039">
    <property type="entry name" value="receptor-like protein kinase FERONIA"/>
    <property type="match status" value="1"/>
</dbReference>
<dbReference type="GO" id="GO:0005524">
    <property type="term" value="F:ATP binding"/>
    <property type="evidence" value="ECO:0007669"/>
    <property type="project" value="UniProtKB-UniRule"/>
</dbReference>
<evidence type="ECO:0000256" key="1">
    <source>
        <dbReference type="ARBA" id="ARBA00004167"/>
    </source>
</evidence>
<comment type="caution">
    <text evidence="17">The sequence shown here is derived from an EMBL/GenBank/DDBJ whole genome shotgun (WGS) entry which is preliminary data.</text>
</comment>
<name>A0AA88RUI5_9ASTE</name>
<evidence type="ECO:0000256" key="7">
    <source>
        <dbReference type="ARBA" id="ARBA00022737"/>
    </source>
</evidence>
<dbReference type="AlphaFoldDB" id="A0AA88RUI5"/>
<keyword evidence="11" id="KW-1133">Transmembrane helix</keyword>
<evidence type="ECO:0000313" key="18">
    <source>
        <dbReference type="Proteomes" id="UP001187471"/>
    </source>
</evidence>
<evidence type="ECO:0000256" key="14">
    <source>
        <dbReference type="ARBA" id="ARBA00023180"/>
    </source>
</evidence>
<protein>
    <recommendedName>
        <fullName evidence="16">Protein kinase domain-containing protein</fullName>
    </recommendedName>
</protein>
<evidence type="ECO:0000256" key="9">
    <source>
        <dbReference type="ARBA" id="ARBA00022777"/>
    </source>
</evidence>
<keyword evidence="3" id="KW-0433">Leucine-rich repeat</keyword>
<sequence>MVEAGNMVVFFQVLKNVMNNFSQENILGQGGFGTVYTGELHDGKKIAVKRMESRVIAEKGLAEFKFEIAVLTKVRHRHLCVLLGCCLDGNEKLLVYENMPQGALNKHLFNLYERVLGAVFYVGSFHLIAFHSEILNKHGRVLVQFNVINFSSQPPTQNSQTIPDRVDTKAVKPEQCSHGSNLFLVSYLSGSKKVHKKCHDSYLLGLSLEYGNLKV</sequence>
<evidence type="ECO:0000313" key="17">
    <source>
        <dbReference type="EMBL" id="KAK2989826.1"/>
    </source>
</evidence>
<dbReference type="Pfam" id="PF07714">
    <property type="entry name" value="PK_Tyr_Ser-Thr"/>
    <property type="match status" value="1"/>
</dbReference>
<dbReference type="InterPro" id="IPR017441">
    <property type="entry name" value="Protein_kinase_ATP_BS"/>
</dbReference>
<organism evidence="17 18">
    <name type="scientific">Escallonia rubra</name>
    <dbReference type="NCBI Taxonomy" id="112253"/>
    <lineage>
        <taxon>Eukaryota</taxon>
        <taxon>Viridiplantae</taxon>
        <taxon>Streptophyta</taxon>
        <taxon>Embryophyta</taxon>
        <taxon>Tracheophyta</taxon>
        <taxon>Spermatophyta</taxon>
        <taxon>Magnoliopsida</taxon>
        <taxon>eudicotyledons</taxon>
        <taxon>Gunneridae</taxon>
        <taxon>Pentapetalae</taxon>
        <taxon>asterids</taxon>
        <taxon>campanulids</taxon>
        <taxon>Escalloniales</taxon>
        <taxon>Escalloniaceae</taxon>
        <taxon>Escallonia</taxon>
    </lineage>
</organism>
<dbReference type="GO" id="GO:0016020">
    <property type="term" value="C:membrane"/>
    <property type="evidence" value="ECO:0007669"/>
    <property type="project" value="UniProtKB-SubCell"/>
</dbReference>
<evidence type="ECO:0000256" key="12">
    <source>
        <dbReference type="ARBA" id="ARBA00023136"/>
    </source>
</evidence>
<keyword evidence="6" id="KW-0732">Signal</keyword>
<evidence type="ECO:0000256" key="3">
    <source>
        <dbReference type="ARBA" id="ARBA00022614"/>
    </source>
</evidence>
<dbReference type="PROSITE" id="PS00107">
    <property type="entry name" value="PROTEIN_KINASE_ATP"/>
    <property type="match status" value="1"/>
</dbReference>
<dbReference type="PANTHER" id="PTHR47986">
    <property type="entry name" value="OSJNBA0070M12.3 PROTEIN"/>
    <property type="match status" value="1"/>
</dbReference>
<evidence type="ECO:0000256" key="5">
    <source>
        <dbReference type="ARBA" id="ARBA00022692"/>
    </source>
</evidence>
<evidence type="ECO:0000256" key="11">
    <source>
        <dbReference type="ARBA" id="ARBA00022989"/>
    </source>
</evidence>
<keyword evidence="18" id="KW-1185">Reference proteome</keyword>
<feature type="domain" description="Protein kinase" evidence="16">
    <location>
        <begin position="21"/>
        <end position="215"/>
    </location>
</feature>
<keyword evidence="13" id="KW-0675">Receptor</keyword>
<comment type="subcellular location">
    <subcellularLocation>
        <location evidence="1">Membrane</location>
        <topology evidence="1">Single-pass membrane protein</topology>
    </subcellularLocation>
</comment>
<keyword evidence="10 15" id="KW-0067">ATP-binding</keyword>
<evidence type="ECO:0000256" key="13">
    <source>
        <dbReference type="ARBA" id="ARBA00023170"/>
    </source>
</evidence>
<evidence type="ECO:0000256" key="6">
    <source>
        <dbReference type="ARBA" id="ARBA00022729"/>
    </source>
</evidence>
<evidence type="ECO:0000256" key="8">
    <source>
        <dbReference type="ARBA" id="ARBA00022741"/>
    </source>
</evidence>
<keyword evidence="4" id="KW-0808">Transferase</keyword>